<protein>
    <submittedName>
        <fullName evidence="2">Uncharacterized protein</fullName>
    </submittedName>
</protein>
<keyword evidence="3" id="KW-1185">Reference proteome</keyword>
<accession>A0ABD0L556</accession>
<name>A0ABD0L556_9CAEN</name>
<comment type="caution">
    <text evidence="2">The sequence shown here is derived from an EMBL/GenBank/DDBJ whole genome shotgun (WGS) entry which is preliminary data.</text>
</comment>
<proteinExistence type="predicted"/>
<evidence type="ECO:0000313" key="2">
    <source>
        <dbReference type="EMBL" id="KAK7494343.1"/>
    </source>
</evidence>
<reference evidence="2 3" key="1">
    <citation type="journal article" date="2023" name="Sci. Data">
        <title>Genome assembly of the Korean intertidal mud-creeper Batillaria attramentaria.</title>
        <authorList>
            <person name="Patra A.K."/>
            <person name="Ho P.T."/>
            <person name="Jun S."/>
            <person name="Lee S.J."/>
            <person name="Kim Y."/>
            <person name="Won Y.J."/>
        </authorList>
    </citation>
    <scope>NUCLEOTIDE SEQUENCE [LARGE SCALE GENOMIC DNA]</scope>
    <source>
        <strain evidence="2">Wonlab-2016</strain>
    </source>
</reference>
<dbReference type="AlphaFoldDB" id="A0ABD0L556"/>
<evidence type="ECO:0000313" key="3">
    <source>
        <dbReference type="Proteomes" id="UP001519460"/>
    </source>
</evidence>
<organism evidence="2 3">
    <name type="scientific">Batillaria attramentaria</name>
    <dbReference type="NCBI Taxonomy" id="370345"/>
    <lineage>
        <taxon>Eukaryota</taxon>
        <taxon>Metazoa</taxon>
        <taxon>Spiralia</taxon>
        <taxon>Lophotrochozoa</taxon>
        <taxon>Mollusca</taxon>
        <taxon>Gastropoda</taxon>
        <taxon>Caenogastropoda</taxon>
        <taxon>Sorbeoconcha</taxon>
        <taxon>Cerithioidea</taxon>
        <taxon>Batillariidae</taxon>
        <taxon>Batillaria</taxon>
    </lineage>
</organism>
<dbReference type="Proteomes" id="UP001519460">
    <property type="component" value="Unassembled WGS sequence"/>
</dbReference>
<feature type="region of interest" description="Disordered" evidence="1">
    <location>
        <begin position="59"/>
        <end position="86"/>
    </location>
</feature>
<evidence type="ECO:0000256" key="1">
    <source>
        <dbReference type="SAM" id="MobiDB-lite"/>
    </source>
</evidence>
<dbReference type="EMBL" id="JACVVK020000084">
    <property type="protein sequence ID" value="KAK7494343.1"/>
    <property type="molecule type" value="Genomic_DNA"/>
</dbReference>
<gene>
    <name evidence="2" type="ORF">BaRGS_00014446</name>
</gene>
<sequence length="86" mass="9526">MRVKIIESTVVHTSPPLHRTIPTSLTPTDTNLIIPLTNWEVPATGMQLPDAPNAIRSAPPTLSNHTHARTGEHYQLLTQREDRLAS</sequence>